<dbReference type="PROSITE" id="PS50893">
    <property type="entry name" value="ABC_TRANSPORTER_2"/>
    <property type="match status" value="1"/>
</dbReference>
<feature type="domain" description="ABC transporter" evidence="10">
    <location>
        <begin position="462"/>
        <end position="668"/>
    </location>
</feature>
<reference evidence="13 14" key="1">
    <citation type="submission" date="2015-11" db="EMBL/GenBank/DDBJ databases">
        <title>Genomic Taxonomy of the Vibrionaceae.</title>
        <authorList>
            <person name="Gomez-Gil B."/>
            <person name="Enciso-Ibarra J."/>
        </authorList>
    </citation>
    <scope>NUCLEOTIDE SEQUENCE [LARGE SCALE GENOMIC DNA]</scope>
    <source>
        <strain evidence="13 14">CAIM 912</strain>
    </source>
</reference>
<dbReference type="EMBL" id="LNTY01000020">
    <property type="protein sequence ID" value="KXF82575.1"/>
    <property type="molecule type" value="Genomic_DNA"/>
</dbReference>
<feature type="transmembrane region" description="Helical" evidence="9">
    <location>
        <begin position="282"/>
        <end position="302"/>
    </location>
</feature>
<dbReference type="InterPro" id="IPR011527">
    <property type="entry name" value="ABC1_TM_dom"/>
</dbReference>
<dbReference type="SUPFAM" id="SSF52540">
    <property type="entry name" value="P-loop containing nucleoside triphosphate hydrolases"/>
    <property type="match status" value="1"/>
</dbReference>
<evidence type="ECO:0000256" key="5">
    <source>
        <dbReference type="ARBA" id="ARBA00022927"/>
    </source>
</evidence>
<evidence type="ECO:0000256" key="3">
    <source>
        <dbReference type="ARBA" id="ARBA00022741"/>
    </source>
</evidence>
<proteinExistence type="predicted"/>
<dbReference type="SUPFAM" id="SSF90123">
    <property type="entry name" value="ABC transporter transmembrane region"/>
    <property type="match status" value="1"/>
</dbReference>
<dbReference type="Pfam" id="PF00005">
    <property type="entry name" value="ABC_tran"/>
    <property type="match status" value="1"/>
</dbReference>
<dbReference type="GO" id="GO:0008233">
    <property type="term" value="F:peptidase activity"/>
    <property type="evidence" value="ECO:0007669"/>
    <property type="project" value="InterPro"/>
</dbReference>
<accession>A0A135IAX0</accession>
<evidence type="ECO:0000313" key="14">
    <source>
        <dbReference type="Proteomes" id="UP000070529"/>
    </source>
</evidence>
<keyword evidence="5" id="KW-0813">Transport</keyword>
<comment type="caution">
    <text evidence="13">The sequence shown here is derived from an EMBL/GenBank/DDBJ whole genome shotgun (WGS) entry which is preliminary data.</text>
</comment>
<evidence type="ECO:0000259" key="12">
    <source>
        <dbReference type="PROSITE" id="PS50990"/>
    </source>
</evidence>
<evidence type="ECO:0000256" key="7">
    <source>
        <dbReference type="ARBA" id="ARBA00023136"/>
    </source>
</evidence>
<dbReference type="GO" id="GO:0006508">
    <property type="term" value="P:proteolysis"/>
    <property type="evidence" value="ECO:0007669"/>
    <property type="project" value="InterPro"/>
</dbReference>
<dbReference type="InterPro" id="IPR036640">
    <property type="entry name" value="ABC1_TM_sf"/>
</dbReference>
<dbReference type="GO" id="GO:0016887">
    <property type="term" value="F:ATP hydrolysis activity"/>
    <property type="evidence" value="ECO:0007669"/>
    <property type="project" value="InterPro"/>
</dbReference>
<dbReference type="InterPro" id="IPR003593">
    <property type="entry name" value="AAA+_ATPase"/>
</dbReference>
<keyword evidence="6 9" id="KW-1133">Transmembrane helix</keyword>
<keyword evidence="14" id="KW-1185">Reference proteome</keyword>
<dbReference type="InterPro" id="IPR003439">
    <property type="entry name" value="ABC_transporter-like_ATP-bd"/>
</dbReference>
<feature type="domain" description="ABC transmembrane type-1" evidence="11">
    <location>
        <begin position="145"/>
        <end position="423"/>
    </location>
</feature>
<dbReference type="Gene3D" id="1.20.1560.10">
    <property type="entry name" value="ABC transporter type 1, transmembrane domain"/>
    <property type="match status" value="1"/>
</dbReference>
<dbReference type="AlphaFoldDB" id="A0A135IAX0"/>
<keyword evidence="2 9" id="KW-0812">Transmembrane</keyword>
<evidence type="ECO:0000256" key="9">
    <source>
        <dbReference type="SAM" id="Phobius"/>
    </source>
</evidence>
<dbReference type="InterPro" id="IPR027417">
    <property type="entry name" value="P-loop_NTPase"/>
</dbReference>
<dbReference type="PANTHER" id="PTHR24221:SF654">
    <property type="entry name" value="ATP-BINDING CASSETTE SUB-FAMILY B MEMBER 6"/>
    <property type="match status" value="1"/>
</dbReference>
<evidence type="ECO:0000256" key="6">
    <source>
        <dbReference type="ARBA" id="ARBA00022989"/>
    </source>
</evidence>
<dbReference type="Pfam" id="PF00664">
    <property type="entry name" value="ABC_membrane"/>
    <property type="match status" value="1"/>
</dbReference>
<dbReference type="InterPro" id="IPR039421">
    <property type="entry name" value="Type_1_exporter"/>
</dbReference>
<evidence type="ECO:0000256" key="2">
    <source>
        <dbReference type="ARBA" id="ARBA00022692"/>
    </source>
</evidence>
<dbReference type="Gene3D" id="3.90.70.10">
    <property type="entry name" value="Cysteine proteinases"/>
    <property type="match status" value="1"/>
</dbReference>
<evidence type="ECO:0000256" key="1">
    <source>
        <dbReference type="ARBA" id="ARBA00004651"/>
    </source>
</evidence>
<dbReference type="PROSITE" id="PS50990">
    <property type="entry name" value="PEPTIDASE_C39"/>
    <property type="match status" value="1"/>
</dbReference>
<keyword evidence="3" id="KW-0547">Nucleotide-binding</keyword>
<dbReference type="PROSITE" id="PS50929">
    <property type="entry name" value="ABC_TM1F"/>
    <property type="match status" value="1"/>
</dbReference>
<evidence type="ECO:0000313" key="13">
    <source>
        <dbReference type="EMBL" id="KXF82575.1"/>
    </source>
</evidence>
<dbReference type="Pfam" id="PF03412">
    <property type="entry name" value="Peptidase_C39"/>
    <property type="match status" value="1"/>
</dbReference>
<dbReference type="SMART" id="SM00382">
    <property type="entry name" value="AAA"/>
    <property type="match status" value="1"/>
</dbReference>
<evidence type="ECO:0000259" key="10">
    <source>
        <dbReference type="PROSITE" id="PS50893"/>
    </source>
</evidence>
<dbReference type="Gene3D" id="3.40.50.300">
    <property type="entry name" value="P-loop containing nucleotide triphosphate hydrolases"/>
    <property type="match status" value="1"/>
</dbReference>
<dbReference type="GO" id="GO:0005524">
    <property type="term" value="F:ATP binding"/>
    <property type="evidence" value="ECO:0007669"/>
    <property type="project" value="UniProtKB-KW"/>
</dbReference>
<evidence type="ECO:0000256" key="8">
    <source>
        <dbReference type="ARBA" id="ARBA00043264"/>
    </source>
</evidence>
<keyword evidence="7 9" id="KW-0472">Membrane</keyword>
<dbReference type="GO" id="GO:0043213">
    <property type="term" value="P:bacteriocin transport"/>
    <property type="evidence" value="ECO:0007669"/>
    <property type="project" value="UniProtKB-KW"/>
</dbReference>
<dbReference type="GO" id="GO:0005886">
    <property type="term" value="C:plasma membrane"/>
    <property type="evidence" value="ECO:0007669"/>
    <property type="project" value="UniProtKB-SubCell"/>
</dbReference>
<comment type="subcellular location">
    <subcellularLocation>
        <location evidence="1">Cell membrane</location>
        <topology evidence="1">Multi-pass membrane protein</topology>
    </subcellularLocation>
</comment>
<keyword evidence="4" id="KW-0067">ATP-binding</keyword>
<evidence type="ECO:0000256" key="4">
    <source>
        <dbReference type="ARBA" id="ARBA00022840"/>
    </source>
</evidence>
<keyword evidence="8" id="KW-0080">Bacteriocin transport</keyword>
<evidence type="ECO:0008006" key="15">
    <source>
        <dbReference type="Google" id="ProtNLM"/>
    </source>
</evidence>
<evidence type="ECO:0000259" key="11">
    <source>
        <dbReference type="PROSITE" id="PS50929"/>
    </source>
</evidence>
<dbReference type="PANTHER" id="PTHR24221">
    <property type="entry name" value="ATP-BINDING CASSETTE SUB-FAMILY B"/>
    <property type="match status" value="1"/>
</dbReference>
<feature type="domain" description="Peptidase C39" evidence="12">
    <location>
        <begin position="1"/>
        <end position="106"/>
    </location>
</feature>
<keyword evidence="5" id="KW-0653">Protein transport</keyword>
<dbReference type="Proteomes" id="UP000070529">
    <property type="component" value="Unassembled WGS sequence"/>
</dbReference>
<feature type="transmembrane region" description="Helical" evidence="9">
    <location>
        <begin position="256"/>
        <end position="276"/>
    </location>
</feature>
<organism evidence="13 14">
    <name type="scientific">Enterovibrio coralii</name>
    <dbReference type="NCBI Taxonomy" id="294935"/>
    <lineage>
        <taxon>Bacteria</taxon>
        <taxon>Pseudomonadati</taxon>
        <taxon>Pseudomonadota</taxon>
        <taxon>Gammaproteobacteria</taxon>
        <taxon>Vibrionales</taxon>
        <taxon>Vibrionaceae</taxon>
        <taxon>Enterovibrio</taxon>
    </lineage>
</organism>
<dbReference type="GO" id="GO:0034040">
    <property type="term" value="F:ATPase-coupled lipid transmembrane transporter activity"/>
    <property type="evidence" value="ECO:0007669"/>
    <property type="project" value="TreeGrafter"/>
</dbReference>
<dbReference type="STRING" id="294935.ATN88_25135"/>
<protein>
    <recommendedName>
        <fullName evidence="15">ABC transporter ATP-binding protein</fullName>
    </recommendedName>
</protein>
<gene>
    <name evidence="13" type="ORF">ATN88_25135</name>
</gene>
<dbReference type="InterPro" id="IPR005074">
    <property type="entry name" value="Peptidase_C39"/>
</dbReference>
<dbReference type="GO" id="GO:0015031">
    <property type="term" value="P:protein transport"/>
    <property type="evidence" value="ECO:0007669"/>
    <property type="project" value="UniProtKB-KW"/>
</dbReference>
<name>A0A135IAX0_9GAMM</name>
<feature type="transmembrane region" description="Helical" evidence="9">
    <location>
        <begin position="177"/>
        <end position="198"/>
    </location>
</feature>
<dbReference type="GO" id="GO:0140359">
    <property type="term" value="F:ABC-type transporter activity"/>
    <property type="evidence" value="ECO:0007669"/>
    <property type="project" value="InterPro"/>
</dbReference>
<sequence length="668" mass="74223">MVASAYGTNISLSHLRKSYKLSKDGMSLYDITKVFYDIGFTTNVYELDVAHLGDLKLPAILFWNNSHFVVLEAVGSDYKIIDPAFGRQTYTKSELGVLFSGVALEVDQKVAFYDVDQEQKPTSHFSWLNVLSTYPTFFGLFFSNILMLIVVGLLSFAVPKLFPLVLNDVLPNNDVEFLTLLLIIFGAVFLAKSAALNFSSYIKYQISRGLNQQTARDYYALITSLPVNFFERRTPAQAIRYIGAVENISIKITDGWLVILISVLISFVFGALLLAIDAFIGGVLVASCIMFMTVRVCLIQLIKNVHSKQIIAESKRNQSVIDTFNSIVSSKINGTEYKMISEFSAKQNVTSHLSAKIRWLSETGTNLHTSLNLFQGLVIAYLGTKATLNGSITPGDMIAIVLFKDMFMQNILESTEKFHSLRMLETELEHAEDVLECSRSSEIEAEDIQTMFVNKDEPIGDITISDLCFAYSSFDTKPIIDKLSFLVPYGSKCLIRGRSGCGKSTLLRLIATLDSPDSGSITYNGMTAQSFGLRALRDKIAIVGIDDRIENATLIENIVLNTSDIDAVRVKKIAKLLELDFINSLPAGYHTFLGQAGVKLSMGQQQRIYLARALYKEPQLLILDEPTSHLDPESSSIIKGVIQKLGCTVIVVSHDENESGFEYEISFN</sequence>
<feature type="transmembrane region" description="Helical" evidence="9">
    <location>
        <begin position="137"/>
        <end position="157"/>
    </location>
</feature>